<sequence length="727" mass="83270">MKEEMRRINWDDELRNMRTEEAWTHFKGLLSQATDKFVPKSKGSPGKRKGGVWMDTKTLAKVKIKHQLFRKWRHTVQEAKSAELTYLRTKKKEDEEKYQQLEAQQEEAHARYTRARNQAKWACKQAIRQMEKQVAERAKDNPKVFWSYVKSRTTIRSGIADLKRKDGTLATSNVEKANTLNDFFQSVFTEETTGEMPEAPDYAFEKPLESVTVITSKVKTLLEKLNPNKALGPDGISPFILKQLADVLAYPISKIFTLSMDEGVLPEDWRTANVSPIFKKGSKQEPGNYRPVSLTCILCKVMEKLVRSSITQHLEENDLISREQHGFVKGRSCVTHLLEVLDDWTSAMEDGSCIDAIYMDFKKAFDTVPHGRLLSKLKAIGLQGKLLNWIQAFLSNRHQQVVVNGSHSAPAPVTSGIPQGSVLGPVLFVMYINDLPRVVNNSVKLFADDTKLYARSDSTELTNSIQDDLDRLQEWSETWLLSFHPQKCHTMKIGPKKSDAKYHMTNSADGVQHDLSETTLEKDLGVHIDDKLSFKEHITTSVSKANRVLGVIRRTFQNLDKETFVQLYKSLVRPILEYGHSVWNPQAKGLCKDLENVQRRATRMIGSLKELSYSERLRILGIPCLQHRRRRGDMIDTFKYLKGIYITQKPNLHKPPPTERDMRGNSLKLFKNFAKSKVRSAFFADRVVLDWNTLPENVVTADSVNCFKARLDRHWKDTSSVYTPSCY</sequence>
<accession>A0AAN9BHZ5</accession>
<dbReference type="PANTHER" id="PTHR33332">
    <property type="entry name" value="REVERSE TRANSCRIPTASE DOMAIN-CONTAINING PROTEIN"/>
    <property type="match status" value="1"/>
</dbReference>
<feature type="coiled-coil region" evidence="1">
    <location>
        <begin position="84"/>
        <end position="118"/>
    </location>
</feature>
<dbReference type="Pfam" id="PF00078">
    <property type="entry name" value="RVT_1"/>
    <property type="match status" value="1"/>
</dbReference>
<dbReference type="CDD" id="cd01650">
    <property type="entry name" value="RT_nLTR_like"/>
    <property type="match status" value="1"/>
</dbReference>
<dbReference type="PROSITE" id="PS50878">
    <property type="entry name" value="RT_POL"/>
    <property type="match status" value="1"/>
</dbReference>
<feature type="domain" description="Reverse transcriptase" evidence="2">
    <location>
        <begin position="258"/>
        <end position="528"/>
    </location>
</feature>
<protein>
    <recommendedName>
        <fullName evidence="2">Reverse transcriptase domain-containing protein</fullName>
    </recommendedName>
</protein>
<evidence type="ECO:0000313" key="3">
    <source>
        <dbReference type="EMBL" id="KAK7105524.1"/>
    </source>
</evidence>
<proteinExistence type="predicted"/>
<dbReference type="InterPro" id="IPR043502">
    <property type="entry name" value="DNA/RNA_pol_sf"/>
</dbReference>
<evidence type="ECO:0000256" key="1">
    <source>
        <dbReference type="SAM" id="Coils"/>
    </source>
</evidence>
<dbReference type="Proteomes" id="UP001374579">
    <property type="component" value="Unassembled WGS sequence"/>
</dbReference>
<name>A0AAN9BHZ5_9CAEN</name>
<dbReference type="AlphaFoldDB" id="A0AAN9BHZ5"/>
<dbReference type="EMBL" id="JBAMIC010000007">
    <property type="protein sequence ID" value="KAK7105524.1"/>
    <property type="molecule type" value="Genomic_DNA"/>
</dbReference>
<keyword evidence="1" id="KW-0175">Coiled coil</keyword>
<evidence type="ECO:0000313" key="4">
    <source>
        <dbReference type="Proteomes" id="UP001374579"/>
    </source>
</evidence>
<evidence type="ECO:0000259" key="2">
    <source>
        <dbReference type="PROSITE" id="PS50878"/>
    </source>
</evidence>
<keyword evidence="4" id="KW-1185">Reference proteome</keyword>
<reference evidence="3 4" key="1">
    <citation type="submission" date="2024-02" db="EMBL/GenBank/DDBJ databases">
        <title>Chromosome-scale genome assembly of the rough periwinkle Littorina saxatilis.</title>
        <authorList>
            <person name="De Jode A."/>
            <person name="Faria R."/>
            <person name="Formenti G."/>
            <person name="Sims Y."/>
            <person name="Smith T.P."/>
            <person name="Tracey A."/>
            <person name="Wood J.M.D."/>
            <person name="Zagrodzka Z.B."/>
            <person name="Johannesson K."/>
            <person name="Butlin R.K."/>
            <person name="Leder E.H."/>
        </authorList>
    </citation>
    <scope>NUCLEOTIDE SEQUENCE [LARGE SCALE GENOMIC DNA]</scope>
    <source>
        <strain evidence="3">Snail1</strain>
        <tissue evidence="3">Muscle</tissue>
    </source>
</reference>
<comment type="caution">
    <text evidence="3">The sequence shown here is derived from an EMBL/GenBank/DDBJ whole genome shotgun (WGS) entry which is preliminary data.</text>
</comment>
<gene>
    <name evidence="3" type="ORF">V1264_016890</name>
</gene>
<dbReference type="SUPFAM" id="SSF56672">
    <property type="entry name" value="DNA/RNA polymerases"/>
    <property type="match status" value="1"/>
</dbReference>
<organism evidence="3 4">
    <name type="scientific">Littorina saxatilis</name>
    <dbReference type="NCBI Taxonomy" id="31220"/>
    <lineage>
        <taxon>Eukaryota</taxon>
        <taxon>Metazoa</taxon>
        <taxon>Spiralia</taxon>
        <taxon>Lophotrochozoa</taxon>
        <taxon>Mollusca</taxon>
        <taxon>Gastropoda</taxon>
        <taxon>Caenogastropoda</taxon>
        <taxon>Littorinimorpha</taxon>
        <taxon>Littorinoidea</taxon>
        <taxon>Littorinidae</taxon>
        <taxon>Littorina</taxon>
    </lineage>
</organism>
<dbReference type="InterPro" id="IPR000477">
    <property type="entry name" value="RT_dom"/>
</dbReference>